<dbReference type="Gene3D" id="3.40.50.300">
    <property type="entry name" value="P-loop containing nucleotide triphosphate hydrolases"/>
    <property type="match status" value="1"/>
</dbReference>
<protein>
    <submittedName>
        <fullName evidence="4">DNA repair protein rad51d</fullName>
    </submittedName>
</protein>
<dbReference type="Proteomes" id="UP000748756">
    <property type="component" value="Unassembled WGS sequence"/>
</dbReference>
<feature type="domain" description="RecA family profile 1" evidence="3">
    <location>
        <begin position="1"/>
        <end position="160"/>
    </location>
</feature>
<dbReference type="GO" id="GO:0000400">
    <property type="term" value="F:four-way junction DNA binding"/>
    <property type="evidence" value="ECO:0007669"/>
    <property type="project" value="TreeGrafter"/>
</dbReference>
<dbReference type="GO" id="GO:0000724">
    <property type="term" value="P:double-strand break repair via homologous recombination"/>
    <property type="evidence" value="ECO:0007669"/>
    <property type="project" value="TreeGrafter"/>
</dbReference>
<sequence>MLCLNSTIAMLVQDESLQAIWIETVDHEFSAQRASDTAKAYIRSQKDWQEPQELGDDDLAMEAHVKNVLSRIQVYSCQDVYDVLNAIELFRSTRRLGPSINRRLSPRLLVVDSLSAVLTNLLRMGDGVGHATMMHLSRELRQVASDFDLVVLVTTLPVQLSFSEEKAPSILMTSSVKPALGSSWKYATDLQVFLSRMEMIGGDGNGAIKPNEGYSRHPSGNEVNMDMSAEVSGDEITGVNAETRIAEVIKSKRLTTGEWCLFQLKGWLDLPSGETALHVSMSV</sequence>
<comment type="caution">
    <text evidence="4">The sequence shown here is derived from an EMBL/GenBank/DDBJ whole genome shotgun (WGS) entry which is preliminary data.</text>
</comment>
<gene>
    <name evidence="4" type="primary">RAD51D</name>
    <name evidence="4" type="ORF">BG015_003077</name>
</gene>
<proteinExistence type="predicted"/>
<dbReference type="GO" id="GO:0005524">
    <property type="term" value="F:ATP binding"/>
    <property type="evidence" value="ECO:0007669"/>
    <property type="project" value="InterPro"/>
</dbReference>
<evidence type="ECO:0000256" key="2">
    <source>
        <dbReference type="ARBA" id="ARBA00023242"/>
    </source>
</evidence>
<dbReference type="InterPro" id="IPR051988">
    <property type="entry name" value="HRR_RAD51_Paralog"/>
</dbReference>
<dbReference type="GO" id="GO:0005657">
    <property type="term" value="C:replication fork"/>
    <property type="evidence" value="ECO:0007669"/>
    <property type="project" value="TreeGrafter"/>
</dbReference>
<comment type="subcellular location">
    <subcellularLocation>
        <location evidence="1">Nucleus</location>
    </subcellularLocation>
</comment>
<dbReference type="PANTHER" id="PTHR46457:SF1">
    <property type="entry name" value="DNA REPAIR PROTEIN RAD51 HOMOLOG 4"/>
    <property type="match status" value="1"/>
</dbReference>
<dbReference type="GO" id="GO:0140664">
    <property type="term" value="F:ATP-dependent DNA damage sensor activity"/>
    <property type="evidence" value="ECO:0007669"/>
    <property type="project" value="InterPro"/>
</dbReference>
<dbReference type="GO" id="GO:0005815">
    <property type="term" value="C:microtubule organizing center"/>
    <property type="evidence" value="ECO:0007669"/>
    <property type="project" value="TreeGrafter"/>
</dbReference>
<accession>A0A9P5S5A4</accession>
<evidence type="ECO:0000259" key="3">
    <source>
        <dbReference type="PROSITE" id="PS50162"/>
    </source>
</evidence>
<organism evidence="4 5">
    <name type="scientific">Linnemannia schmuckeri</name>
    <dbReference type="NCBI Taxonomy" id="64567"/>
    <lineage>
        <taxon>Eukaryota</taxon>
        <taxon>Fungi</taxon>
        <taxon>Fungi incertae sedis</taxon>
        <taxon>Mucoromycota</taxon>
        <taxon>Mortierellomycotina</taxon>
        <taxon>Mortierellomycetes</taxon>
        <taxon>Mortierellales</taxon>
        <taxon>Mortierellaceae</taxon>
        <taxon>Linnemannia</taxon>
    </lineage>
</organism>
<evidence type="ECO:0000313" key="5">
    <source>
        <dbReference type="Proteomes" id="UP000748756"/>
    </source>
</evidence>
<keyword evidence="5" id="KW-1185">Reference proteome</keyword>
<evidence type="ECO:0000256" key="1">
    <source>
        <dbReference type="ARBA" id="ARBA00004123"/>
    </source>
</evidence>
<dbReference type="PROSITE" id="PS50162">
    <property type="entry name" value="RECA_2"/>
    <property type="match status" value="1"/>
</dbReference>
<reference evidence="4" key="1">
    <citation type="journal article" date="2020" name="Fungal Divers.">
        <title>Resolving the Mortierellaceae phylogeny through synthesis of multi-gene phylogenetics and phylogenomics.</title>
        <authorList>
            <person name="Vandepol N."/>
            <person name="Liber J."/>
            <person name="Desiro A."/>
            <person name="Na H."/>
            <person name="Kennedy M."/>
            <person name="Barry K."/>
            <person name="Grigoriev I.V."/>
            <person name="Miller A.N."/>
            <person name="O'Donnell K."/>
            <person name="Stajich J.E."/>
            <person name="Bonito G."/>
        </authorList>
    </citation>
    <scope>NUCLEOTIDE SEQUENCE</scope>
    <source>
        <strain evidence="4">NRRL 6426</strain>
    </source>
</reference>
<dbReference type="GO" id="GO:0042148">
    <property type="term" value="P:DNA strand invasion"/>
    <property type="evidence" value="ECO:0007669"/>
    <property type="project" value="TreeGrafter"/>
</dbReference>
<name>A0A9P5S5A4_9FUNG</name>
<dbReference type="EMBL" id="JAAAUQ010000165">
    <property type="protein sequence ID" value="KAF9153595.1"/>
    <property type="molecule type" value="Genomic_DNA"/>
</dbReference>
<dbReference type="GO" id="GO:0003697">
    <property type="term" value="F:single-stranded DNA binding"/>
    <property type="evidence" value="ECO:0007669"/>
    <property type="project" value="TreeGrafter"/>
</dbReference>
<dbReference type="AlphaFoldDB" id="A0A9P5S5A4"/>
<evidence type="ECO:0000313" key="4">
    <source>
        <dbReference type="EMBL" id="KAF9153595.1"/>
    </source>
</evidence>
<dbReference type="GO" id="GO:0007131">
    <property type="term" value="P:reciprocal meiotic recombination"/>
    <property type="evidence" value="ECO:0007669"/>
    <property type="project" value="TreeGrafter"/>
</dbReference>
<dbReference type="SUPFAM" id="SSF52540">
    <property type="entry name" value="P-loop containing nucleoside triphosphate hydrolases"/>
    <property type="match status" value="1"/>
</dbReference>
<dbReference type="GO" id="GO:0033063">
    <property type="term" value="C:Rad51B-Rad51C-Rad51D-XRCC2 complex"/>
    <property type="evidence" value="ECO:0007669"/>
    <property type="project" value="TreeGrafter"/>
</dbReference>
<dbReference type="InterPro" id="IPR027417">
    <property type="entry name" value="P-loop_NTPase"/>
</dbReference>
<dbReference type="InterPro" id="IPR020588">
    <property type="entry name" value="RecA_ATP-bd"/>
</dbReference>
<keyword evidence="2" id="KW-0539">Nucleus</keyword>
<dbReference type="GO" id="GO:0000723">
    <property type="term" value="P:telomere maintenance"/>
    <property type="evidence" value="ECO:0007669"/>
    <property type="project" value="TreeGrafter"/>
</dbReference>
<dbReference type="OrthoDB" id="336321at2759"/>
<dbReference type="PANTHER" id="PTHR46457">
    <property type="entry name" value="DNA REPAIR PROTEIN RAD51 HOMOLOG 4"/>
    <property type="match status" value="1"/>
</dbReference>